<evidence type="ECO:0000313" key="3">
    <source>
        <dbReference type="EMBL" id="TCP59995.1"/>
    </source>
</evidence>
<proteinExistence type="predicted"/>
<evidence type="ECO:0000256" key="1">
    <source>
        <dbReference type="SAM" id="Phobius"/>
    </source>
</evidence>
<accession>A0A4R2RLA7</accession>
<feature type="chain" id="PRO_5020357813" evidence="2">
    <location>
        <begin position="28"/>
        <end position="120"/>
    </location>
</feature>
<keyword evidence="1" id="KW-0812">Transmembrane</keyword>
<gene>
    <name evidence="3" type="ORF">EDD73_1438</name>
</gene>
<evidence type="ECO:0000313" key="4">
    <source>
        <dbReference type="Proteomes" id="UP000294813"/>
    </source>
</evidence>
<organism evidence="3 4">
    <name type="scientific">Heliophilum fasciatum</name>
    <dbReference type="NCBI Taxonomy" id="35700"/>
    <lineage>
        <taxon>Bacteria</taxon>
        <taxon>Bacillati</taxon>
        <taxon>Bacillota</taxon>
        <taxon>Clostridia</taxon>
        <taxon>Eubacteriales</taxon>
        <taxon>Heliobacteriaceae</taxon>
        <taxon>Heliophilum</taxon>
    </lineage>
</organism>
<name>A0A4R2RLA7_9FIRM</name>
<keyword evidence="1" id="KW-1133">Transmembrane helix</keyword>
<feature type="transmembrane region" description="Helical" evidence="1">
    <location>
        <begin position="82"/>
        <end position="100"/>
    </location>
</feature>
<sequence>MKNLKQLLKLGLVSCGMLILLPAVAFAAGEGDKNNDTTPISGYGQLNGYVPSTILLDDKDKTEYYVPMESWSRLSEAMYQNGIFQFCSFDLYILAFLLFNPRRVSLKFRRIVYGIQVAIT</sequence>
<reference evidence="3 4" key="1">
    <citation type="submission" date="2019-03" db="EMBL/GenBank/DDBJ databases">
        <title>Genomic Encyclopedia of Type Strains, Phase IV (KMG-IV): sequencing the most valuable type-strain genomes for metagenomic binning, comparative biology and taxonomic classification.</title>
        <authorList>
            <person name="Goeker M."/>
        </authorList>
    </citation>
    <scope>NUCLEOTIDE SEQUENCE [LARGE SCALE GENOMIC DNA]</scope>
    <source>
        <strain evidence="3 4">DSM 11170</strain>
    </source>
</reference>
<keyword evidence="4" id="KW-1185">Reference proteome</keyword>
<dbReference type="EMBL" id="SLXT01000043">
    <property type="protein sequence ID" value="TCP59995.1"/>
    <property type="molecule type" value="Genomic_DNA"/>
</dbReference>
<comment type="caution">
    <text evidence="3">The sequence shown here is derived from an EMBL/GenBank/DDBJ whole genome shotgun (WGS) entry which is preliminary data.</text>
</comment>
<protein>
    <submittedName>
        <fullName evidence="3">Uncharacterized protein</fullName>
    </submittedName>
</protein>
<keyword evidence="2" id="KW-0732">Signal</keyword>
<keyword evidence="1" id="KW-0472">Membrane</keyword>
<evidence type="ECO:0000256" key="2">
    <source>
        <dbReference type="SAM" id="SignalP"/>
    </source>
</evidence>
<dbReference type="AlphaFoldDB" id="A0A4R2RLA7"/>
<dbReference type="Proteomes" id="UP000294813">
    <property type="component" value="Unassembled WGS sequence"/>
</dbReference>
<dbReference type="RefSeq" id="WP_131920963.1">
    <property type="nucleotide sequence ID" value="NZ_JAOQNU010000044.1"/>
</dbReference>
<feature type="signal peptide" evidence="2">
    <location>
        <begin position="1"/>
        <end position="27"/>
    </location>
</feature>